<evidence type="ECO:0000256" key="5">
    <source>
        <dbReference type="HAMAP-Rule" id="MF_00651"/>
    </source>
</evidence>
<evidence type="ECO:0000313" key="8">
    <source>
        <dbReference type="Proteomes" id="UP000824128"/>
    </source>
</evidence>
<name>A0A9D1N2E2_9FIRM</name>
<dbReference type="GO" id="GO:0005829">
    <property type="term" value="C:cytosol"/>
    <property type="evidence" value="ECO:0007669"/>
    <property type="project" value="TreeGrafter"/>
</dbReference>
<dbReference type="InterPro" id="IPR037027">
    <property type="entry name" value="YqgF/RNaseH-like_dom_sf"/>
</dbReference>
<evidence type="ECO:0000259" key="6">
    <source>
        <dbReference type="SMART" id="SM00732"/>
    </source>
</evidence>
<dbReference type="PANTHER" id="PTHR33317:SF4">
    <property type="entry name" value="POLYNUCLEOTIDYL TRANSFERASE, RIBONUCLEASE H-LIKE SUPERFAMILY PROTEIN"/>
    <property type="match status" value="1"/>
</dbReference>
<keyword evidence="1 5" id="KW-0963">Cytoplasm</keyword>
<dbReference type="NCBIfam" id="TIGR00250">
    <property type="entry name" value="RNAse_H_YqgF"/>
    <property type="match status" value="1"/>
</dbReference>
<reference evidence="7" key="2">
    <citation type="journal article" date="2021" name="PeerJ">
        <title>Extensive microbial diversity within the chicken gut microbiome revealed by metagenomics and culture.</title>
        <authorList>
            <person name="Gilroy R."/>
            <person name="Ravi A."/>
            <person name="Getino M."/>
            <person name="Pursley I."/>
            <person name="Horton D.L."/>
            <person name="Alikhan N.F."/>
            <person name="Baker D."/>
            <person name="Gharbi K."/>
            <person name="Hall N."/>
            <person name="Watson M."/>
            <person name="Adriaenssens E.M."/>
            <person name="Foster-Nyarko E."/>
            <person name="Jarju S."/>
            <person name="Secka A."/>
            <person name="Antonio M."/>
            <person name="Oren A."/>
            <person name="Chaudhuri R.R."/>
            <person name="La Ragione R."/>
            <person name="Hildebrand F."/>
            <person name="Pallen M.J."/>
        </authorList>
    </citation>
    <scope>NUCLEOTIDE SEQUENCE</scope>
    <source>
        <strain evidence="7">ChiGjej2B2-16831</strain>
    </source>
</reference>
<accession>A0A9D1N2E2</accession>
<dbReference type="EMBL" id="DVNZ01000072">
    <property type="protein sequence ID" value="HIU93958.1"/>
    <property type="molecule type" value="Genomic_DNA"/>
</dbReference>
<dbReference type="GO" id="GO:0000967">
    <property type="term" value="P:rRNA 5'-end processing"/>
    <property type="evidence" value="ECO:0007669"/>
    <property type="project" value="UniProtKB-UniRule"/>
</dbReference>
<gene>
    <name evidence="7" type="primary">ruvX</name>
    <name evidence="7" type="ORF">IAD24_02245</name>
</gene>
<dbReference type="CDD" id="cd16964">
    <property type="entry name" value="YqgF"/>
    <property type="match status" value="1"/>
</dbReference>
<dbReference type="InterPro" id="IPR006641">
    <property type="entry name" value="YqgF/RNaseH-like_dom"/>
</dbReference>
<dbReference type="InterPro" id="IPR012337">
    <property type="entry name" value="RNaseH-like_sf"/>
</dbReference>
<organism evidence="7 8">
    <name type="scientific">Candidatus Aphodomorpha intestinavium</name>
    <dbReference type="NCBI Taxonomy" id="2840672"/>
    <lineage>
        <taxon>Bacteria</taxon>
        <taxon>Bacillati</taxon>
        <taxon>Bacillota</taxon>
        <taxon>Clostridia</taxon>
        <taxon>Eubacteriales</taxon>
        <taxon>Candidatus Aphodomorpha</taxon>
    </lineage>
</organism>
<dbReference type="AlphaFoldDB" id="A0A9D1N2E2"/>
<dbReference type="HAMAP" id="MF_00651">
    <property type="entry name" value="Nuclease_YqgF"/>
    <property type="match status" value="1"/>
</dbReference>
<comment type="function">
    <text evidence="5">Could be a nuclease involved in processing of the 5'-end of pre-16S rRNA.</text>
</comment>
<evidence type="ECO:0000256" key="3">
    <source>
        <dbReference type="ARBA" id="ARBA00022722"/>
    </source>
</evidence>
<dbReference type="GO" id="GO:0004518">
    <property type="term" value="F:nuclease activity"/>
    <property type="evidence" value="ECO:0007669"/>
    <property type="project" value="UniProtKB-KW"/>
</dbReference>
<reference evidence="7" key="1">
    <citation type="submission" date="2020-10" db="EMBL/GenBank/DDBJ databases">
        <authorList>
            <person name="Gilroy R."/>
        </authorList>
    </citation>
    <scope>NUCLEOTIDE SEQUENCE</scope>
    <source>
        <strain evidence="7">ChiGjej2B2-16831</strain>
    </source>
</reference>
<keyword evidence="4 5" id="KW-0378">Hydrolase</keyword>
<dbReference type="Pfam" id="PF03652">
    <property type="entry name" value="RuvX"/>
    <property type="match status" value="1"/>
</dbReference>
<sequence length="147" mass="16241">MQRVLAFDVGERRIGVAVSDAMGWTAQGLTTYERAADDLAADVARLLALAEPYRPVRLLFGLPRNMDGSFGPQAERVRAFAAAVVARWDGEYDFFDERLTTVSAERVLLEADMSRRRRRQVVDKLAAAIILQAYLDSGAASRPPARA</sequence>
<evidence type="ECO:0000313" key="7">
    <source>
        <dbReference type="EMBL" id="HIU93958.1"/>
    </source>
</evidence>
<dbReference type="SUPFAM" id="SSF53098">
    <property type="entry name" value="Ribonuclease H-like"/>
    <property type="match status" value="1"/>
</dbReference>
<evidence type="ECO:0000256" key="4">
    <source>
        <dbReference type="ARBA" id="ARBA00022801"/>
    </source>
</evidence>
<proteinExistence type="inferred from homology"/>
<keyword evidence="2 5" id="KW-0690">Ribosome biogenesis</keyword>
<dbReference type="EC" id="3.1.-.-" evidence="5"/>
<dbReference type="SMART" id="SM00732">
    <property type="entry name" value="YqgFc"/>
    <property type="match status" value="1"/>
</dbReference>
<keyword evidence="3 5" id="KW-0540">Nuclease</keyword>
<feature type="domain" description="YqgF/RNase H-like" evidence="6">
    <location>
        <begin position="2"/>
        <end position="104"/>
    </location>
</feature>
<dbReference type="Gene3D" id="3.30.420.140">
    <property type="entry name" value="YqgF/RNase H-like domain"/>
    <property type="match status" value="1"/>
</dbReference>
<evidence type="ECO:0000256" key="1">
    <source>
        <dbReference type="ARBA" id="ARBA00022490"/>
    </source>
</evidence>
<evidence type="ECO:0000256" key="2">
    <source>
        <dbReference type="ARBA" id="ARBA00022517"/>
    </source>
</evidence>
<dbReference type="PANTHER" id="PTHR33317">
    <property type="entry name" value="POLYNUCLEOTIDYL TRANSFERASE, RIBONUCLEASE H-LIKE SUPERFAMILY PROTEIN"/>
    <property type="match status" value="1"/>
</dbReference>
<dbReference type="GO" id="GO:0016788">
    <property type="term" value="F:hydrolase activity, acting on ester bonds"/>
    <property type="evidence" value="ECO:0007669"/>
    <property type="project" value="UniProtKB-UniRule"/>
</dbReference>
<protein>
    <recommendedName>
        <fullName evidence="5">Putative pre-16S rRNA nuclease</fullName>
        <ecNumber evidence="5">3.1.-.-</ecNumber>
    </recommendedName>
</protein>
<dbReference type="Proteomes" id="UP000824128">
    <property type="component" value="Unassembled WGS sequence"/>
</dbReference>
<comment type="subcellular location">
    <subcellularLocation>
        <location evidence="5">Cytoplasm</location>
    </subcellularLocation>
</comment>
<dbReference type="InterPro" id="IPR005227">
    <property type="entry name" value="YqgF"/>
</dbReference>
<comment type="similarity">
    <text evidence="5">Belongs to the YqgF HJR family.</text>
</comment>
<comment type="caution">
    <text evidence="7">The sequence shown here is derived from an EMBL/GenBank/DDBJ whole genome shotgun (WGS) entry which is preliminary data.</text>
</comment>